<reference evidence="2 3" key="1">
    <citation type="journal article" date="2008" name="Int. J. Syst. Evol. Microbiol.">
        <title>Tessaracoccus flavescens sp. nov., isolated from marine sediment.</title>
        <authorList>
            <person name="Lee D.W."/>
            <person name="Lee S.D."/>
        </authorList>
    </citation>
    <scope>NUCLEOTIDE SEQUENCE [LARGE SCALE GENOMIC DNA]</scope>
    <source>
        <strain evidence="2 3">SST-39T</strain>
    </source>
</reference>
<dbReference type="Gene3D" id="1.10.260.40">
    <property type="entry name" value="lambda repressor-like DNA-binding domains"/>
    <property type="match status" value="1"/>
</dbReference>
<dbReference type="GO" id="GO:0003677">
    <property type="term" value="F:DNA binding"/>
    <property type="evidence" value="ECO:0007669"/>
    <property type="project" value="InterPro"/>
</dbReference>
<dbReference type="RefSeq" id="WP_161490281.1">
    <property type="nucleotide sequence ID" value="NZ_CP019607.1"/>
</dbReference>
<name>A0A1Q2D1Q4_9ACTN</name>
<dbReference type="SMART" id="SM00530">
    <property type="entry name" value="HTH_XRE"/>
    <property type="match status" value="1"/>
</dbReference>
<dbReference type="PROSITE" id="PS50943">
    <property type="entry name" value="HTH_CROC1"/>
    <property type="match status" value="1"/>
</dbReference>
<organism evidence="2 3">
    <name type="scientific">Tessaracoccus flavescens</name>
    <dbReference type="NCBI Taxonomy" id="399497"/>
    <lineage>
        <taxon>Bacteria</taxon>
        <taxon>Bacillati</taxon>
        <taxon>Actinomycetota</taxon>
        <taxon>Actinomycetes</taxon>
        <taxon>Propionibacteriales</taxon>
        <taxon>Propionibacteriaceae</taxon>
        <taxon>Tessaracoccus</taxon>
    </lineage>
</organism>
<dbReference type="InterPro" id="IPR010982">
    <property type="entry name" value="Lambda_DNA-bd_dom_sf"/>
</dbReference>
<protein>
    <recommendedName>
        <fullName evidence="1">HTH cro/C1-type domain-containing protein</fullName>
    </recommendedName>
</protein>
<dbReference type="Proteomes" id="UP000188235">
    <property type="component" value="Chromosome"/>
</dbReference>
<dbReference type="KEGG" id="tfa:BW733_17335"/>
<dbReference type="AlphaFoldDB" id="A0A1Q2D1Q4"/>
<gene>
    <name evidence="2" type="ORF">BW733_17335</name>
</gene>
<keyword evidence="3" id="KW-1185">Reference proteome</keyword>
<dbReference type="EMBL" id="CP019607">
    <property type="protein sequence ID" value="AQP52326.1"/>
    <property type="molecule type" value="Genomic_DNA"/>
</dbReference>
<dbReference type="STRING" id="399497.BW733_17335"/>
<dbReference type="SUPFAM" id="SSF47413">
    <property type="entry name" value="lambda repressor-like DNA-binding domains"/>
    <property type="match status" value="1"/>
</dbReference>
<dbReference type="Pfam" id="PF01381">
    <property type="entry name" value="HTH_3"/>
    <property type="match status" value="1"/>
</dbReference>
<dbReference type="CDD" id="cd00093">
    <property type="entry name" value="HTH_XRE"/>
    <property type="match status" value="1"/>
</dbReference>
<evidence type="ECO:0000313" key="2">
    <source>
        <dbReference type="EMBL" id="AQP52326.1"/>
    </source>
</evidence>
<evidence type="ECO:0000313" key="3">
    <source>
        <dbReference type="Proteomes" id="UP000188235"/>
    </source>
</evidence>
<accession>A0A1Q2D1Q4</accession>
<proteinExistence type="predicted"/>
<feature type="domain" description="HTH cro/C1-type" evidence="1">
    <location>
        <begin position="22"/>
        <end position="76"/>
    </location>
</feature>
<evidence type="ECO:0000259" key="1">
    <source>
        <dbReference type="PROSITE" id="PS50943"/>
    </source>
</evidence>
<sequence>MDRYAVPDPMAEDALARLGRNIAAWRKLHTLTQVELARRAGVSRPVVTRLERGEEGVGIGALMRVLGVLRLDDAVAEATDPFETRFGRELVERTLVQRVRR</sequence>
<dbReference type="InterPro" id="IPR001387">
    <property type="entry name" value="Cro/C1-type_HTH"/>
</dbReference>